<feature type="region of interest" description="Disordered" evidence="1">
    <location>
        <begin position="107"/>
        <end position="126"/>
    </location>
</feature>
<gene>
    <name evidence="3" type="ORF">JOF44_001380</name>
</gene>
<dbReference type="Pfam" id="PF14030">
    <property type="entry name" value="DUF4245"/>
    <property type="match status" value="1"/>
</dbReference>
<dbReference type="InterPro" id="IPR025339">
    <property type="entry name" value="DUF4245"/>
</dbReference>
<evidence type="ECO:0000313" key="3">
    <source>
        <dbReference type="EMBL" id="MBP2408477.1"/>
    </source>
</evidence>
<name>A0ABS4YJ81_9MICO</name>
<evidence type="ECO:0000313" key="4">
    <source>
        <dbReference type="Proteomes" id="UP000698222"/>
    </source>
</evidence>
<feature type="region of interest" description="Disordered" evidence="1">
    <location>
        <begin position="1"/>
        <end position="40"/>
    </location>
</feature>
<keyword evidence="4" id="KW-1185">Reference proteome</keyword>
<protein>
    <recommendedName>
        <fullName evidence="5">DUF4245 domain-containing protein</fullName>
    </recommendedName>
</protein>
<keyword evidence="2" id="KW-0472">Membrane</keyword>
<dbReference type="RefSeq" id="WP_245348885.1">
    <property type="nucleotide sequence ID" value="NZ_BAAAJV010000004.1"/>
</dbReference>
<keyword evidence="2" id="KW-1133">Transmembrane helix</keyword>
<proteinExistence type="predicted"/>
<organism evidence="3 4">
    <name type="scientific">Brachybacterium fresconis</name>
    <dbReference type="NCBI Taxonomy" id="173363"/>
    <lineage>
        <taxon>Bacteria</taxon>
        <taxon>Bacillati</taxon>
        <taxon>Actinomycetota</taxon>
        <taxon>Actinomycetes</taxon>
        <taxon>Micrococcales</taxon>
        <taxon>Dermabacteraceae</taxon>
        <taxon>Brachybacterium</taxon>
    </lineage>
</organism>
<evidence type="ECO:0000256" key="1">
    <source>
        <dbReference type="SAM" id="MobiDB-lite"/>
    </source>
</evidence>
<evidence type="ECO:0000256" key="2">
    <source>
        <dbReference type="SAM" id="Phobius"/>
    </source>
</evidence>
<comment type="caution">
    <text evidence="3">The sequence shown here is derived from an EMBL/GenBank/DDBJ whole genome shotgun (WGS) entry which is preliminary data.</text>
</comment>
<keyword evidence="2" id="KW-0812">Transmembrane</keyword>
<dbReference type="Proteomes" id="UP000698222">
    <property type="component" value="Unassembled WGS sequence"/>
</dbReference>
<evidence type="ECO:0008006" key="5">
    <source>
        <dbReference type="Google" id="ProtNLM"/>
    </source>
</evidence>
<sequence>MHVPDDQTPDSRETPEAPANSAPEDVAETPEPRPQPKSAYELPSKKNTVLRNMIWALVLTMAVVVVIAIAFFGVGSDPGREPLANSELDVSESAERAQDAVSFPVAAPNPQEGWTERSARFTGGESPQWTVEYTSPSDQLVTLTEAAEVGAPMLSSALPGATVQEELSIGGAQCQVLSGDTDGTTELALSCQGEDFGLLVHGATDREEIQALMEQALADVQE</sequence>
<feature type="transmembrane region" description="Helical" evidence="2">
    <location>
        <begin position="53"/>
        <end position="74"/>
    </location>
</feature>
<reference evidence="3 4" key="1">
    <citation type="submission" date="2021-03" db="EMBL/GenBank/DDBJ databases">
        <title>Sequencing the genomes of 1000 actinobacteria strains.</title>
        <authorList>
            <person name="Klenk H.-P."/>
        </authorList>
    </citation>
    <scope>NUCLEOTIDE SEQUENCE [LARGE SCALE GENOMIC DNA]</scope>
    <source>
        <strain evidence="3 4">DSM 14564</strain>
    </source>
</reference>
<accession>A0ABS4YJ81</accession>
<dbReference type="EMBL" id="JAGIOC010000001">
    <property type="protein sequence ID" value="MBP2408477.1"/>
    <property type="molecule type" value="Genomic_DNA"/>
</dbReference>